<dbReference type="InterPro" id="IPR036378">
    <property type="entry name" value="FAS1_dom_sf"/>
</dbReference>
<feature type="signal peptide" evidence="2">
    <location>
        <begin position="1"/>
        <end position="30"/>
    </location>
</feature>
<gene>
    <name evidence="4" type="ORF">FRACYDRAFT_259396</name>
</gene>
<dbReference type="OrthoDB" id="286301at2759"/>
<dbReference type="PANTHER" id="PTHR10900">
    <property type="entry name" value="PERIOSTIN-RELATED"/>
    <property type="match status" value="1"/>
</dbReference>
<reference evidence="4 5" key="1">
    <citation type="submission" date="2016-09" db="EMBL/GenBank/DDBJ databases">
        <title>Extensive genetic diversity and differential bi-allelic expression allows diatom success in the polar Southern Ocean.</title>
        <authorList>
            <consortium name="DOE Joint Genome Institute"/>
            <person name="Mock T."/>
            <person name="Otillar R.P."/>
            <person name="Strauss J."/>
            <person name="Dupont C."/>
            <person name="Frickenhaus S."/>
            <person name="Maumus F."/>
            <person name="Mcmullan M."/>
            <person name="Sanges R."/>
            <person name="Schmutz J."/>
            <person name="Toseland A."/>
            <person name="Valas R."/>
            <person name="Veluchamy A."/>
            <person name="Ward B.J."/>
            <person name="Allen A."/>
            <person name="Barry K."/>
            <person name="Falciatore A."/>
            <person name="Ferrante M."/>
            <person name="Fortunato A.E."/>
            <person name="Gloeckner G."/>
            <person name="Gruber A."/>
            <person name="Hipkin R."/>
            <person name="Janech M."/>
            <person name="Kroth P."/>
            <person name="Leese F."/>
            <person name="Lindquist E."/>
            <person name="Lyon B.R."/>
            <person name="Martin J."/>
            <person name="Mayer C."/>
            <person name="Parker M."/>
            <person name="Quesneville H."/>
            <person name="Raymond J."/>
            <person name="Uhlig C."/>
            <person name="Valentin K.U."/>
            <person name="Worden A.Z."/>
            <person name="Armbrust E.V."/>
            <person name="Bowler C."/>
            <person name="Green B."/>
            <person name="Moulton V."/>
            <person name="Van Oosterhout C."/>
            <person name="Grigoriev I."/>
        </authorList>
    </citation>
    <scope>NUCLEOTIDE SEQUENCE [LARGE SCALE GENOMIC DNA]</scope>
    <source>
        <strain evidence="4 5">CCMP1102</strain>
    </source>
</reference>
<evidence type="ECO:0000259" key="3">
    <source>
        <dbReference type="PROSITE" id="PS50213"/>
    </source>
</evidence>
<sequence length="422" mass="47332">MRSRPRGRLVLMMMMMMMIASTVLISGCSGKKLLRTGGNRERIITSMRKEEEEEANGEDDSSGSLRSQDDEKNTEAIETENVDRTLGIFIDTDKSKSYFSAPAPAPAVDENEHTSSSEESSSHHHSEHEEENESKSETYFINDYYIQSMSMMMIPTYKPIVKPTTNIPTTSAPYYIEPTSSAPTYKPTDYYQPPPPPTTDHYYPEHENYYDDATITTTNKGNKNSNVIQKCDSSIVSHMSTSLSSSLNNPNQYQSADIICNTNGFHLLCEALTMVGYTEFLSTNNPNQLTLFAPTDDAFEELALAFPSEWDNLNSNTMSNLLLFHLTDANNGLRYKELLCNEWLHMMNGDYTFTHCISGNSSSNDDDEMKKYQIGRGNKDGRSAGDSNEISLKDSPLILQKDIVACNGIIHSIDTVMLPSSW</sequence>
<dbReference type="InterPro" id="IPR000782">
    <property type="entry name" value="FAS1_domain"/>
</dbReference>
<dbReference type="PANTHER" id="PTHR10900:SF77">
    <property type="entry name" value="FI19380P1"/>
    <property type="match status" value="1"/>
</dbReference>
<feature type="compositionally biased region" description="Acidic residues" evidence="1">
    <location>
        <begin position="51"/>
        <end position="61"/>
    </location>
</feature>
<evidence type="ECO:0000313" key="4">
    <source>
        <dbReference type="EMBL" id="OEU23447.1"/>
    </source>
</evidence>
<feature type="chain" id="PRO_5009193736" evidence="2">
    <location>
        <begin position="31"/>
        <end position="422"/>
    </location>
</feature>
<feature type="region of interest" description="Disordered" evidence="1">
    <location>
        <begin position="100"/>
        <end position="136"/>
    </location>
</feature>
<dbReference type="SUPFAM" id="SSF82153">
    <property type="entry name" value="FAS1 domain"/>
    <property type="match status" value="1"/>
</dbReference>
<dbReference type="Gene3D" id="2.30.180.10">
    <property type="entry name" value="FAS1 domain"/>
    <property type="match status" value="1"/>
</dbReference>
<dbReference type="AlphaFoldDB" id="A0A1E7FZ70"/>
<feature type="region of interest" description="Disordered" evidence="1">
    <location>
        <begin position="46"/>
        <end position="80"/>
    </location>
</feature>
<dbReference type="EMBL" id="KV784353">
    <property type="protein sequence ID" value="OEU23447.1"/>
    <property type="molecule type" value="Genomic_DNA"/>
</dbReference>
<dbReference type="InParanoid" id="A0A1E7FZ70"/>
<evidence type="ECO:0000256" key="2">
    <source>
        <dbReference type="SAM" id="SignalP"/>
    </source>
</evidence>
<proteinExistence type="predicted"/>
<dbReference type="InterPro" id="IPR050904">
    <property type="entry name" value="Adhesion/Biosynth-related"/>
</dbReference>
<organism evidence="4 5">
    <name type="scientific">Fragilariopsis cylindrus CCMP1102</name>
    <dbReference type="NCBI Taxonomy" id="635003"/>
    <lineage>
        <taxon>Eukaryota</taxon>
        <taxon>Sar</taxon>
        <taxon>Stramenopiles</taxon>
        <taxon>Ochrophyta</taxon>
        <taxon>Bacillariophyta</taxon>
        <taxon>Bacillariophyceae</taxon>
        <taxon>Bacillariophycidae</taxon>
        <taxon>Bacillariales</taxon>
        <taxon>Bacillariaceae</taxon>
        <taxon>Fragilariopsis</taxon>
    </lineage>
</organism>
<evidence type="ECO:0000313" key="5">
    <source>
        <dbReference type="Proteomes" id="UP000095751"/>
    </source>
</evidence>
<evidence type="ECO:0000256" key="1">
    <source>
        <dbReference type="SAM" id="MobiDB-lite"/>
    </source>
</evidence>
<dbReference type="PROSITE" id="PS50213">
    <property type="entry name" value="FAS1"/>
    <property type="match status" value="1"/>
</dbReference>
<name>A0A1E7FZ70_9STRA</name>
<accession>A0A1E7FZ70</accession>
<feature type="compositionally biased region" description="Basic and acidic residues" evidence="1">
    <location>
        <begin position="110"/>
        <end position="136"/>
    </location>
</feature>
<keyword evidence="2" id="KW-0732">Signal</keyword>
<dbReference type="SMART" id="SM00554">
    <property type="entry name" value="FAS1"/>
    <property type="match status" value="1"/>
</dbReference>
<feature type="region of interest" description="Disordered" evidence="1">
    <location>
        <begin position="361"/>
        <end position="388"/>
    </location>
</feature>
<feature type="domain" description="FAS1" evidence="3">
    <location>
        <begin position="252"/>
        <end position="417"/>
    </location>
</feature>
<dbReference type="KEGG" id="fcy:FRACYDRAFT_259396"/>
<dbReference type="PROSITE" id="PS51257">
    <property type="entry name" value="PROKAR_LIPOPROTEIN"/>
    <property type="match status" value="1"/>
</dbReference>
<dbReference type="Pfam" id="PF02469">
    <property type="entry name" value="Fasciclin"/>
    <property type="match status" value="1"/>
</dbReference>
<protein>
    <submittedName>
        <fullName evidence="4">FAS1 domain-containing protein</fullName>
    </submittedName>
</protein>
<keyword evidence="5" id="KW-1185">Reference proteome</keyword>
<dbReference type="Proteomes" id="UP000095751">
    <property type="component" value="Unassembled WGS sequence"/>
</dbReference>